<keyword evidence="1" id="KW-0812">Transmembrane</keyword>
<dbReference type="RefSeq" id="WP_377831757.1">
    <property type="nucleotide sequence ID" value="NZ_JBHRSK010000004.1"/>
</dbReference>
<reference evidence="3" key="1">
    <citation type="journal article" date="2019" name="Int. J. Syst. Evol. Microbiol.">
        <title>The Global Catalogue of Microorganisms (GCM) 10K type strain sequencing project: providing services to taxonomists for standard genome sequencing and annotation.</title>
        <authorList>
            <consortium name="The Broad Institute Genomics Platform"/>
            <consortium name="The Broad Institute Genome Sequencing Center for Infectious Disease"/>
            <person name="Wu L."/>
            <person name="Ma J."/>
        </authorList>
    </citation>
    <scope>NUCLEOTIDE SEQUENCE [LARGE SCALE GENOMIC DNA]</scope>
    <source>
        <strain evidence="3">KCTC 62192</strain>
    </source>
</reference>
<feature type="transmembrane region" description="Helical" evidence="1">
    <location>
        <begin position="41"/>
        <end position="61"/>
    </location>
</feature>
<sequence length="145" mass="15017">MRLFISTVSGALFGLGLLLSGMTDTAKVQGWLDIAGNWDPTLAFVLGGAVLPMVLAWRLAARRRRAVLGEAIPPMPAQRIDGRLLGGSALFGAGWALAGFCPGPALAALAWSGLGGSVFVIAMIGGMVLFRAAERRVERRAAAAA</sequence>
<keyword evidence="1" id="KW-0472">Membrane</keyword>
<dbReference type="Proteomes" id="UP001595443">
    <property type="component" value="Unassembled WGS sequence"/>
</dbReference>
<feature type="transmembrane region" description="Helical" evidence="1">
    <location>
        <begin position="82"/>
        <end position="100"/>
    </location>
</feature>
<comment type="caution">
    <text evidence="2">The sequence shown here is derived from an EMBL/GenBank/DDBJ whole genome shotgun (WGS) entry which is preliminary data.</text>
</comment>
<evidence type="ECO:0000313" key="3">
    <source>
        <dbReference type="Proteomes" id="UP001595443"/>
    </source>
</evidence>
<keyword evidence="3" id="KW-1185">Reference proteome</keyword>
<accession>A0ABV7ADI0</accession>
<evidence type="ECO:0000256" key="1">
    <source>
        <dbReference type="SAM" id="Phobius"/>
    </source>
</evidence>
<dbReference type="InterPro" id="IPR046513">
    <property type="entry name" value="DUF6691"/>
</dbReference>
<keyword evidence="1" id="KW-1133">Transmembrane helix</keyword>
<feature type="transmembrane region" description="Helical" evidence="1">
    <location>
        <begin position="106"/>
        <end position="130"/>
    </location>
</feature>
<evidence type="ECO:0000313" key="2">
    <source>
        <dbReference type="EMBL" id="MFC2967116.1"/>
    </source>
</evidence>
<dbReference type="EMBL" id="JBHRSK010000004">
    <property type="protein sequence ID" value="MFC2967116.1"/>
    <property type="molecule type" value="Genomic_DNA"/>
</dbReference>
<dbReference type="Pfam" id="PF20398">
    <property type="entry name" value="DUF6691"/>
    <property type="match status" value="1"/>
</dbReference>
<gene>
    <name evidence="2" type="ORF">ACFOES_03345</name>
</gene>
<organism evidence="2 3">
    <name type="scientific">Acidimangrovimonas pyrenivorans</name>
    <dbReference type="NCBI Taxonomy" id="2030798"/>
    <lineage>
        <taxon>Bacteria</taxon>
        <taxon>Pseudomonadati</taxon>
        <taxon>Pseudomonadota</taxon>
        <taxon>Alphaproteobacteria</taxon>
        <taxon>Rhodobacterales</taxon>
        <taxon>Paracoccaceae</taxon>
        <taxon>Acidimangrovimonas</taxon>
    </lineage>
</organism>
<protein>
    <submittedName>
        <fullName evidence="2">DUF6691 family protein</fullName>
    </submittedName>
</protein>
<proteinExistence type="predicted"/>
<name>A0ABV7ADI0_9RHOB</name>